<dbReference type="EMBL" id="AALC02000063">
    <property type="protein sequence ID" value="EEQ05295.1"/>
    <property type="molecule type" value="Genomic_DNA"/>
</dbReference>
<protein>
    <submittedName>
        <fullName evidence="1">Uncharacterized protein</fullName>
    </submittedName>
</protein>
<comment type="caution">
    <text evidence="1">The sequence shown here is derived from an EMBL/GenBank/DDBJ whole genome shotgun (WGS) entry which is preliminary data.</text>
</comment>
<reference evidence="1" key="1">
    <citation type="submission" date="2008-12" db="EMBL/GenBank/DDBJ databases">
        <title>Annotation of the Yersinia bercovieri ATCC 43970 genome.</title>
        <authorList>
            <person name="Read T.D."/>
            <person name="Akmal A."/>
            <person name="Bishop-Lilly K."/>
            <person name="Chen P.E."/>
            <person name="Cook C."/>
            <person name="Kiley M.P."/>
            <person name="Lentz S."/>
            <person name="Mateczun A."/>
            <person name="Nagarajan N."/>
            <person name="Nolan N."/>
            <person name="Osborne B.I."/>
            <person name="Pop M."/>
            <person name="Sozhamannan S."/>
            <person name="Stewart A.C."/>
            <person name="Sulakvelidze A."/>
            <person name="Thomason B."/>
            <person name="Willner K."/>
            <person name="Zwick M.E."/>
        </authorList>
    </citation>
    <scope>NUCLEOTIDE SEQUENCE [LARGE SCALE GENOMIC DNA]</scope>
    <source>
        <strain evidence="1">ATCC 43970</strain>
    </source>
</reference>
<accession>A0ABM9XV48</accession>
<organism evidence="1 2">
    <name type="scientific">Yersinia bercovieri ATCC 43970</name>
    <dbReference type="NCBI Taxonomy" id="349968"/>
    <lineage>
        <taxon>Bacteria</taxon>
        <taxon>Pseudomonadati</taxon>
        <taxon>Pseudomonadota</taxon>
        <taxon>Gammaproteobacteria</taxon>
        <taxon>Enterobacterales</taxon>
        <taxon>Yersiniaceae</taxon>
        <taxon>Yersinia</taxon>
    </lineage>
</organism>
<gene>
    <name evidence="1" type="ORF">yberc0001_12750</name>
</gene>
<evidence type="ECO:0000313" key="2">
    <source>
        <dbReference type="Proteomes" id="UP000010319"/>
    </source>
</evidence>
<evidence type="ECO:0000313" key="1">
    <source>
        <dbReference type="EMBL" id="EEQ05295.1"/>
    </source>
</evidence>
<sequence length="45" mass="5200">MDDLQGDQIIFLVSLFMARQHFNLPTKASFLLAFKNELFAKTLLL</sequence>
<dbReference type="Proteomes" id="UP000010319">
    <property type="component" value="Unassembled WGS sequence"/>
</dbReference>
<name>A0ABM9XV48_YERBE</name>
<keyword evidence="2" id="KW-1185">Reference proteome</keyword>
<proteinExistence type="predicted"/>